<proteinExistence type="predicted"/>
<dbReference type="EMBL" id="CP058601">
    <property type="protein sequence ID" value="QLG50904.1"/>
    <property type="molecule type" value="Genomic_DNA"/>
</dbReference>
<evidence type="ECO:0000259" key="1">
    <source>
        <dbReference type="Pfam" id="PF00561"/>
    </source>
</evidence>
<dbReference type="AlphaFoldDB" id="A0A7D5KTU4"/>
<feature type="domain" description="AB hydrolase-1" evidence="1">
    <location>
        <begin position="4"/>
        <end position="56"/>
    </location>
</feature>
<evidence type="ECO:0000313" key="3">
    <source>
        <dbReference type="Proteomes" id="UP000509241"/>
    </source>
</evidence>
<dbReference type="Pfam" id="PF00561">
    <property type="entry name" value="Abhydrolase_1"/>
    <property type="match status" value="1"/>
</dbReference>
<dbReference type="SUPFAM" id="SSF53474">
    <property type="entry name" value="alpha/beta-Hydrolases"/>
    <property type="match status" value="1"/>
</dbReference>
<dbReference type="GO" id="GO:0016787">
    <property type="term" value="F:hydrolase activity"/>
    <property type="evidence" value="ECO:0007669"/>
    <property type="project" value="UniProtKB-KW"/>
</dbReference>
<dbReference type="Gene3D" id="3.40.50.1820">
    <property type="entry name" value="alpha/beta hydrolase"/>
    <property type="match status" value="1"/>
</dbReference>
<reference evidence="2 3" key="1">
    <citation type="submission" date="2020-07" db="EMBL/GenBank/DDBJ databases">
        <authorList>
            <person name="Cui H."/>
        </authorList>
    </citation>
    <scope>NUCLEOTIDE SEQUENCE [LARGE SCALE GENOMIC DNA]</scope>
    <source>
        <strain evidence="2 3">YPL8</strain>
    </source>
</reference>
<protein>
    <submittedName>
        <fullName evidence="2">Alpha/beta hydrolase</fullName>
    </submittedName>
</protein>
<gene>
    <name evidence="2" type="ORF">HYG82_19720</name>
</gene>
<dbReference type="Proteomes" id="UP000509241">
    <property type="component" value="Chromosome"/>
</dbReference>
<keyword evidence="3" id="KW-1185">Reference proteome</keyword>
<evidence type="ECO:0000313" key="2">
    <source>
        <dbReference type="EMBL" id="QLG50904.1"/>
    </source>
</evidence>
<name>A0A7D5KTU4_9EURY</name>
<accession>A0A7D5KTU4</accession>
<sequence>MPYYADRYRCLAPDQRLFGRSTDTSDGPGVDSYGADLTALLDHLEIAIVAVVGHSMEVARCFVRLSAPRPHRRTGSVRNPW</sequence>
<organism evidence="2 3">
    <name type="scientific">Natrinema halophilum</name>
    <dbReference type="NCBI Taxonomy" id="1699371"/>
    <lineage>
        <taxon>Archaea</taxon>
        <taxon>Methanobacteriati</taxon>
        <taxon>Methanobacteriota</taxon>
        <taxon>Stenosarchaea group</taxon>
        <taxon>Halobacteria</taxon>
        <taxon>Halobacteriales</taxon>
        <taxon>Natrialbaceae</taxon>
        <taxon>Natrinema</taxon>
    </lineage>
</organism>
<dbReference type="InterPro" id="IPR000073">
    <property type="entry name" value="AB_hydrolase_1"/>
</dbReference>
<dbReference type="InterPro" id="IPR029058">
    <property type="entry name" value="AB_hydrolase_fold"/>
</dbReference>
<keyword evidence="2" id="KW-0378">Hydrolase</keyword>